<proteinExistence type="predicted"/>
<evidence type="ECO:0000313" key="1">
    <source>
        <dbReference type="EMBL" id="RXE46353.1"/>
    </source>
</evidence>
<dbReference type="EMBL" id="MZZJ01000018">
    <property type="protein sequence ID" value="RXE46353.1"/>
    <property type="molecule type" value="Genomic_DNA"/>
</dbReference>
<name>A0A4Q0HCJ6_PSEAZ</name>
<protein>
    <submittedName>
        <fullName evidence="1">Uncharacterized protein</fullName>
    </submittedName>
</protein>
<sequence length="79" mass="9190">MLIQCICCQKEFTPTNKKHKFCGNTCVARSYYQKAKIRNTLESLLKQLKDPEELKNLNQEINTFFEQYEAPKETSGVAL</sequence>
<reference evidence="1 2" key="1">
    <citation type="submission" date="2017-03" db="EMBL/GenBank/DDBJ databases">
        <title>Pseudomonas azotoformans: Salt tolerant bacteria having multiple plant growth promoting attributes.</title>
        <authorList>
            <person name="Srivastava A.K."/>
            <person name="Sharma A."/>
            <person name="Srivastava A.K."/>
            <person name="Jamali H."/>
            <person name="Yadav J."/>
            <person name="Srivastava R."/>
            <person name="Kashyap P.L."/>
            <person name="Chakdar H."/>
            <person name="Saxena A.K."/>
        </authorList>
    </citation>
    <scope>NUCLEOTIDE SEQUENCE [LARGE SCALE GENOMIC DNA]</scope>
    <source>
        <strain evidence="1 2">SC 14</strain>
    </source>
</reference>
<comment type="caution">
    <text evidence="1">The sequence shown here is derived from an EMBL/GenBank/DDBJ whole genome shotgun (WGS) entry which is preliminary data.</text>
</comment>
<organism evidence="1 2">
    <name type="scientific">Pseudomonas azotoformans</name>
    <dbReference type="NCBI Taxonomy" id="47878"/>
    <lineage>
        <taxon>Bacteria</taxon>
        <taxon>Pseudomonadati</taxon>
        <taxon>Pseudomonadota</taxon>
        <taxon>Gammaproteobacteria</taxon>
        <taxon>Pseudomonadales</taxon>
        <taxon>Pseudomonadaceae</taxon>
        <taxon>Pseudomonas</taxon>
    </lineage>
</organism>
<dbReference type="Proteomes" id="UP000290481">
    <property type="component" value="Unassembled WGS sequence"/>
</dbReference>
<accession>A0A4Q0HCJ6</accession>
<dbReference type="AlphaFoldDB" id="A0A4Q0HCJ6"/>
<evidence type="ECO:0000313" key="2">
    <source>
        <dbReference type="Proteomes" id="UP000290481"/>
    </source>
</evidence>
<gene>
    <name evidence="1" type="ORF">B4O85_28085</name>
</gene>